<evidence type="ECO:0000313" key="4">
    <source>
        <dbReference type="RefSeq" id="XP_055895891.1"/>
    </source>
</evidence>
<dbReference type="InterPro" id="IPR029060">
    <property type="entry name" value="PIN-like_dom_sf"/>
</dbReference>
<evidence type="ECO:0000256" key="1">
    <source>
        <dbReference type="ARBA" id="ARBA00007398"/>
    </source>
</evidence>
<organism evidence="2 3">
    <name type="scientific">Biomphalaria glabrata</name>
    <name type="common">Bloodfluke planorb</name>
    <name type="synonym">Freshwater snail</name>
    <dbReference type="NCBI Taxonomy" id="6526"/>
    <lineage>
        <taxon>Eukaryota</taxon>
        <taxon>Metazoa</taxon>
        <taxon>Spiralia</taxon>
        <taxon>Lophotrochozoa</taxon>
        <taxon>Mollusca</taxon>
        <taxon>Gastropoda</taxon>
        <taxon>Heterobranchia</taxon>
        <taxon>Euthyneura</taxon>
        <taxon>Panpulmonata</taxon>
        <taxon>Hygrophila</taxon>
        <taxon>Lymnaeoidea</taxon>
        <taxon>Planorbidae</taxon>
        <taxon>Biomphalaria</taxon>
    </lineage>
</organism>
<dbReference type="RefSeq" id="XP_055895891.1">
    <property type="nucleotide sequence ID" value="XM_056039916.1"/>
</dbReference>
<dbReference type="SUPFAM" id="SSF88723">
    <property type="entry name" value="PIN domain-like"/>
    <property type="match status" value="1"/>
</dbReference>
<dbReference type="OrthoDB" id="6063169at2759"/>
<comment type="similarity">
    <text evidence="1">Belongs to the asteroid family.</text>
</comment>
<sequence>MGINLLWKFIKDHKQEVVTNVDLVERAKTCHESKMNVMIDFYNFQFYLKDKVTRSLSQITDNSQLMFAAGEYKLMDKALRCFIEEFRNVNVEPVFYLDAARGSGAEQVEPKLPLWRRRYFSYLGNMNKVFQFLNGKIPITEVKLDLLARPCLQEIQNIHTLQELKCQMVFNESGEADVLIGKSAKGNEQAFIISGDTDFLIFPGGNLLPLDFFDLNGQLCQDLSSFEAKVPKNVVCGMICSADITKLLKLQSQVELIEVATIAGNDFTKHLLIRHKEYRNLYMGQFVKLAQLIKTHRTIEQCDFFGALMLKNDNFGKAVLYSRQFYSLQLPEEQKQEDGSLFQKILANIRQGKVPSTILSMYRGRYWRRLILEDPVEGMPVAEDVMSELRAFLYQLVLPRETDAVVEIGRTMENNFTETQVQKSSDVQFPSLQEIQENSTPTNLNLFERILTHKDCFELKDGQSYFKDFGMKKGFVCLLLRYFLLVNWNINLCLNPREVFALIAWTVSDHNVEEYLKLNILPTSRCLTLQSWMQNLYRIAYAFLGNVLDVSQEFPSPKEMFSASAWVVLYTSSCVNRAGLPAAMKRPLLHGPGTSEDNEQIETLVCPTHVPIDEMRKANKFVLKTLEENEVLVKQVIDGFFLFNLNELKATDWAYG</sequence>
<name>A0A9W3B8W4_BIOGL</name>
<keyword evidence="2" id="KW-1185">Reference proteome</keyword>
<evidence type="ECO:0000313" key="3">
    <source>
        <dbReference type="RefSeq" id="XP_055895890.1"/>
    </source>
</evidence>
<accession>A0A9W3B8W4</accession>
<dbReference type="PANTHER" id="PTHR15665:SF1">
    <property type="entry name" value="PROTEIN ASTEROID HOMOLOG 1"/>
    <property type="match status" value="1"/>
</dbReference>
<dbReference type="PANTHER" id="PTHR15665">
    <property type="entry name" value="ASTEROID PROTEIN"/>
    <property type="match status" value="1"/>
</dbReference>
<evidence type="ECO:0000313" key="2">
    <source>
        <dbReference type="Proteomes" id="UP001165740"/>
    </source>
</evidence>
<dbReference type="AlphaFoldDB" id="A0A9W3B8W4"/>
<protein>
    <submittedName>
        <fullName evidence="3 4">Uncharacterized protein LOC106064776</fullName>
    </submittedName>
</protein>
<dbReference type="GeneID" id="106064776"/>
<proteinExistence type="inferred from homology"/>
<dbReference type="Proteomes" id="UP001165740">
    <property type="component" value="Chromosome 9"/>
</dbReference>
<dbReference type="InterPro" id="IPR026832">
    <property type="entry name" value="Asteroid"/>
</dbReference>
<dbReference type="Gene3D" id="3.40.50.1010">
    <property type="entry name" value="5'-nuclease"/>
    <property type="match status" value="1"/>
</dbReference>
<dbReference type="RefSeq" id="XP_055895890.1">
    <property type="nucleotide sequence ID" value="XM_056039915.1"/>
</dbReference>
<gene>
    <name evidence="3 4" type="primary">LOC106064776</name>
</gene>
<reference evidence="3 4" key="1">
    <citation type="submission" date="2025-04" db="UniProtKB">
        <authorList>
            <consortium name="RefSeq"/>
        </authorList>
    </citation>
    <scope>IDENTIFICATION</scope>
</reference>